<dbReference type="Proteomes" id="UP001151760">
    <property type="component" value="Unassembled WGS sequence"/>
</dbReference>
<gene>
    <name evidence="2" type="ORF">Tco_0801630</name>
</gene>
<evidence type="ECO:0000256" key="1">
    <source>
        <dbReference type="SAM" id="MobiDB-lite"/>
    </source>
</evidence>
<proteinExistence type="predicted"/>
<name>A0ABQ5A0P9_9ASTR</name>
<organism evidence="2 3">
    <name type="scientific">Tanacetum coccineum</name>
    <dbReference type="NCBI Taxonomy" id="301880"/>
    <lineage>
        <taxon>Eukaryota</taxon>
        <taxon>Viridiplantae</taxon>
        <taxon>Streptophyta</taxon>
        <taxon>Embryophyta</taxon>
        <taxon>Tracheophyta</taxon>
        <taxon>Spermatophyta</taxon>
        <taxon>Magnoliopsida</taxon>
        <taxon>eudicotyledons</taxon>
        <taxon>Gunneridae</taxon>
        <taxon>Pentapetalae</taxon>
        <taxon>asterids</taxon>
        <taxon>campanulids</taxon>
        <taxon>Asterales</taxon>
        <taxon>Asteraceae</taxon>
        <taxon>Asteroideae</taxon>
        <taxon>Anthemideae</taxon>
        <taxon>Anthemidinae</taxon>
        <taxon>Tanacetum</taxon>
    </lineage>
</organism>
<feature type="region of interest" description="Disordered" evidence="1">
    <location>
        <begin position="16"/>
        <end position="70"/>
    </location>
</feature>
<comment type="caution">
    <text evidence="2">The sequence shown here is derived from an EMBL/GenBank/DDBJ whole genome shotgun (WGS) entry which is preliminary data.</text>
</comment>
<feature type="region of interest" description="Disordered" evidence="1">
    <location>
        <begin position="186"/>
        <end position="215"/>
    </location>
</feature>
<evidence type="ECO:0000313" key="2">
    <source>
        <dbReference type="EMBL" id="GJS94662.1"/>
    </source>
</evidence>
<protein>
    <submittedName>
        <fullName evidence="2">Uncharacterized protein</fullName>
    </submittedName>
</protein>
<dbReference type="EMBL" id="BQNB010011749">
    <property type="protein sequence ID" value="GJS94662.1"/>
    <property type="molecule type" value="Genomic_DNA"/>
</dbReference>
<accession>A0ABQ5A0P9</accession>
<reference evidence="2" key="1">
    <citation type="journal article" date="2022" name="Int. J. Mol. Sci.">
        <title>Draft Genome of Tanacetum Coccineum: Genomic Comparison of Closely Related Tanacetum-Family Plants.</title>
        <authorList>
            <person name="Yamashiro T."/>
            <person name="Shiraishi A."/>
            <person name="Nakayama K."/>
            <person name="Satake H."/>
        </authorList>
    </citation>
    <scope>NUCLEOTIDE SEQUENCE</scope>
</reference>
<keyword evidence="3" id="KW-1185">Reference proteome</keyword>
<sequence>MMTKIYQAFKVPPTQAITSITPHPESSHAAPRIDKRKGIATELDEDPSKKLVPASSIVRPDPDEPDKEEQIKKAEKQVRLFELTRPEVIKVVQEEAEKIGLDPKKITSAKAELNKKRAEQYMWTMTNRIKPETITDVKIHPNSKPAVLSVYRNNDKRNYDVHDPFKPDDFLRKRYERLNKIPKELGIPSTHPASVIKQASSQTSGRKRKRMELEPETKVPGLECNRSLPEGVLFVNNMVIEEPEYGIFFTDVFGDQAFQRWNDIHKVGVDALVSYLVMASMVKTKENARFSLKLRKLIADHPAQEKLKSKQVKLEALGYKLD</sequence>
<evidence type="ECO:0000313" key="3">
    <source>
        <dbReference type="Proteomes" id="UP001151760"/>
    </source>
</evidence>
<reference evidence="2" key="2">
    <citation type="submission" date="2022-01" db="EMBL/GenBank/DDBJ databases">
        <authorList>
            <person name="Yamashiro T."/>
            <person name="Shiraishi A."/>
            <person name="Satake H."/>
            <person name="Nakayama K."/>
        </authorList>
    </citation>
    <scope>NUCLEOTIDE SEQUENCE</scope>
</reference>